<keyword evidence="2" id="KW-0812">Transmembrane</keyword>
<accession>A0ABN9S629</accession>
<proteinExistence type="predicted"/>
<keyword evidence="2" id="KW-1133">Transmembrane helix</keyword>
<feature type="transmembrane region" description="Helical" evidence="2">
    <location>
        <begin position="132"/>
        <end position="150"/>
    </location>
</feature>
<feature type="non-terminal residue" evidence="3">
    <location>
        <position position="1"/>
    </location>
</feature>
<reference evidence="3" key="1">
    <citation type="submission" date="2023-10" db="EMBL/GenBank/DDBJ databases">
        <authorList>
            <person name="Chen Y."/>
            <person name="Shah S."/>
            <person name="Dougan E. K."/>
            <person name="Thang M."/>
            <person name="Chan C."/>
        </authorList>
    </citation>
    <scope>NUCLEOTIDE SEQUENCE [LARGE SCALE GENOMIC DNA]</scope>
</reference>
<evidence type="ECO:0000256" key="2">
    <source>
        <dbReference type="SAM" id="Phobius"/>
    </source>
</evidence>
<feature type="non-terminal residue" evidence="3">
    <location>
        <position position="185"/>
    </location>
</feature>
<feature type="transmembrane region" description="Helical" evidence="2">
    <location>
        <begin position="156"/>
        <end position="177"/>
    </location>
</feature>
<keyword evidence="2" id="KW-0472">Membrane</keyword>
<dbReference type="EMBL" id="CAUYUJ010009622">
    <property type="protein sequence ID" value="CAK0827279.1"/>
    <property type="molecule type" value="Genomic_DNA"/>
</dbReference>
<dbReference type="Proteomes" id="UP001189429">
    <property type="component" value="Unassembled WGS sequence"/>
</dbReference>
<feature type="transmembrane region" description="Helical" evidence="2">
    <location>
        <begin position="52"/>
        <end position="72"/>
    </location>
</feature>
<comment type="caution">
    <text evidence="3">The sequence shown here is derived from an EMBL/GenBank/DDBJ whole genome shotgun (WGS) entry which is preliminary data.</text>
</comment>
<evidence type="ECO:0000313" key="4">
    <source>
        <dbReference type="Proteomes" id="UP001189429"/>
    </source>
</evidence>
<sequence>DRRPSRAAPSPAAAARWRAGLRAPSSRAMVPSRGAGRRARTPSCQGGRGRSGSVLCVAVATVAAYTLNSYVFRWIDGAAFTSRLFHLWLCHVGALLLSPALCLQGPGGVREALAEYRPGCESAASSLARDSCVLALFSMLVYYLWFLAASMLPGQLLAAIFQSSIAAMYLLSVLVLGERFAWPKA</sequence>
<gene>
    <name evidence="3" type="ORF">PCOR1329_LOCUS26860</name>
</gene>
<keyword evidence="4" id="KW-1185">Reference proteome</keyword>
<evidence type="ECO:0000256" key="1">
    <source>
        <dbReference type="SAM" id="MobiDB-lite"/>
    </source>
</evidence>
<protein>
    <submittedName>
        <fullName evidence="3">Uncharacterized protein</fullName>
    </submittedName>
</protein>
<name>A0ABN9S629_9DINO</name>
<feature type="region of interest" description="Disordered" evidence="1">
    <location>
        <begin position="23"/>
        <end position="50"/>
    </location>
</feature>
<feature type="transmembrane region" description="Helical" evidence="2">
    <location>
        <begin position="84"/>
        <end position="103"/>
    </location>
</feature>
<organism evidence="3 4">
    <name type="scientific">Prorocentrum cordatum</name>
    <dbReference type="NCBI Taxonomy" id="2364126"/>
    <lineage>
        <taxon>Eukaryota</taxon>
        <taxon>Sar</taxon>
        <taxon>Alveolata</taxon>
        <taxon>Dinophyceae</taxon>
        <taxon>Prorocentrales</taxon>
        <taxon>Prorocentraceae</taxon>
        <taxon>Prorocentrum</taxon>
    </lineage>
</organism>
<evidence type="ECO:0000313" key="3">
    <source>
        <dbReference type="EMBL" id="CAK0827279.1"/>
    </source>
</evidence>